<evidence type="ECO:0000313" key="2">
    <source>
        <dbReference type="Proteomes" id="UP000076154"/>
    </source>
</evidence>
<keyword evidence="2" id="KW-1185">Reference proteome</keyword>
<organism evidence="1 2">
    <name type="scientific">Hypsizygus marmoreus</name>
    <name type="common">White beech mushroom</name>
    <name type="synonym">Agaricus marmoreus</name>
    <dbReference type="NCBI Taxonomy" id="39966"/>
    <lineage>
        <taxon>Eukaryota</taxon>
        <taxon>Fungi</taxon>
        <taxon>Dikarya</taxon>
        <taxon>Basidiomycota</taxon>
        <taxon>Agaricomycotina</taxon>
        <taxon>Agaricomycetes</taxon>
        <taxon>Agaricomycetidae</taxon>
        <taxon>Agaricales</taxon>
        <taxon>Tricholomatineae</taxon>
        <taxon>Lyophyllaceae</taxon>
        <taxon>Hypsizygus</taxon>
    </lineage>
</organism>
<evidence type="ECO:0000313" key="1">
    <source>
        <dbReference type="EMBL" id="RDB26817.1"/>
    </source>
</evidence>
<comment type="caution">
    <text evidence="1">The sequence shown here is derived from an EMBL/GenBank/DDBJ whole genome shotgun (WGS) entry which is preliminary data.</text>
</comment>
<accession>A0A369K237</accession>
<dbReference type="InParanoid" id="A0A369K237"/>
<proteinExistence type="predicted"/>
<name>A0A369K237_HYPMA</name>
<protein>
    <submittedName>
        <fullName evidence="1">Uncharacterized protein</fullName>
    </submittedName>
</protein>
<sequence length="133" mass="15618">MYTLVGQYLYLQDEFGKQESKISSLIAKPRYQRSLTDHQADSAVWTQADYPFRPEYWSLPELLELRALEYEQIRRRSMLATVETAILQFEEHKARERVKRLQGHFDTRSSSILLADDLPSLPTTSVRPVAEWL</sequence>
<dbReference type="AlphaFoldDB" id="A0A369K237"/>
<reference evidence="1" key="1">
    <citation type="submission" date="2018-04" db="EMBL/GenBank/DDBJ databases">
        <title>Whole genome sequencing of Hypsizygus marmoreus.</title>
        <authorList>
            <person name="Choi I.-G."/>
            <person name="Min B."/>
            <person name="Kim J.-G."/>
            <person name="Kim S."/>
            <person name="Oh Y.-L."/>
            <person name="Kong W.-S."/>
            <person name="Park H."/>
            <person name="Jeong J."/>
            <person name="Song E.-S."/>
        </authorList>
    </citation>
    <scope>NUCLEOTIDE SEQUENCE [LARGE SCALE GENOMIC DNA]</scope>
    <source>
        <strain evidence="1">51987-8</strain>
    </source>
</reference>
<gene>
    <name evidence="1" type="ORF">Hypma_005380</name>
</gene>
<dbReference type="Proteomes" id="UP000076154">
    <property type="component" value="Unassembled WGS sequence"/>
</dbReference>
<dbReference type="EMBL" id="LUEZ02000023">
    <property type="protein sequence ID" value="RDB26817.1"/>
    <property type="molecule type" value="Genomic_DNA"/>
</dbReference>